<organism evidence="3 4">
    <name type="scientific">Paenibacillus validus</name>
    <dbReference type="NCBI Taxonomy" id="44253"/>
    <lineage>
        <taxon>Bacteria</taxon>
        <taxon>Bacillati</taxon>
        <taxon>Bacillota</taxon>
        <taxon>Bacilli</taxon>
        <taxon>Bacillales</taxon>
        <taxon>Paenibacillaceae</taxon>
        <taxon>Paenibacillus</taxon>
    </lineage>
</organism>
<keyword evidence="2" id="KW-1133">Transmembrane helix</keyword>
<proteinExistence type="predicted"/>
<keyword evidence="2" id="KW-0472">Membrane</keyword>
<evidence type="ECO:0008006" key="5">
    <source>
        <dbReference type="Google" id="ProtNLM"/>
    </source>
</evidence>
<feature type="compositionally biased region" description="Polar residues" evidence="1">
    <location>
        <begin position="291"/>
        <end position="314"/>
    </location>
</feature>
<evidence type="ECO:0000256" key="2">
    <source>
        <dbReference type="SAM" id="Phobius"/>
    </source>
</evidence>
<dbReference type="EMBL" id="WNZX01000002">
    <property type="protein sequence ID" value="MUG69596.1"/>
    <property type="molecule type" value="Genomic_DNA"/>
</dbReference>
<feature type="compositionally biased region" description="Polar residues" evidence="1">
    <location>
        <begin position="253"/>
        <end position="262"/>
    </location>
</feature>
<dbReference type="AlphaFoldDB" id="A0A7X3CRC5"/>
<protein>
    <recommendedName>
        <fullName evidence="5">Fimbrial assembly protein</fullName>
    </recommendedName>
</protein>
<reference evidence="3 4" key="1">
    <citation type="submission" date="2019-11" db="EMBL/GenBank/DDBJ databases">
        <title>Draft genome sequences of five Paenibacillus species of dairy origin.</title>
        <authorList>
            <person name="Olajide A.M."/>
            <person name="Chen S."/>
            <person name="Lapointe G."/>
        </authorList>
    </citation>
    <scope>NUCLEOTIDE SEQUENCE [LARGE SCALE GENOMIC DNA]</scope>
    <source>
        <strain evidence="3 4">2CS3</strain>
    </source>
</reference>
<feature type="transmembrane region" description="Helical" evidence="2">
    <location>
        <begin position="20"/>
        <end position="42"/>
    </location>
</feature>
<evidence type="ECO:0000313" key="4">
    <source>
        <dbReference type="Proteomes" id="UP000450917"/>
    </source>
</evidence>
<feature type="region of interest" description="Disordered" evidence="1">
    <location>
        <begin position="246"/>
        <end position="314"/>
    </location>
</feature>
<gene>
    <name evidence="3" type="ORF">GNP93_02780</name>
</gene>
<dbReference type="RefSeq" id="WP_127609494.1">
    <property type="nucleotide sequence ID" value="NZ_JARTHJ010000244.1"/>
</dbReference>
<evidence type="ECO:0000313" key="3">
    <source>
        <dbReference type="EMBL" id="MUG69596.1"/>
    </source>
</evidence>
<name>A0A7X3CRC5_9BACL</name>
<keyword evidence="2" id="KW-0812">Transmembrane</keyword>
<dbReference type="Proteomes" id="UP000450917">
    <property type="component" value="Unassembled WGS sequence"/>
</dbReference>
<comment type="caution">
    <text evidence="3">The sequence shown here is derived from an EMBL/GenBank/DDBJ whole genome shotgun (WGS) entry which is preliminary data.</text>
</comment>
<keyword evidence="4" id="KW-1185">Reference proteome</keyword>
<evidence type="ECO:0000256" key="1">
    <source>
        <dbReference type="SAM" id="MobiDB-lite"/>
    </source>
</evidence>
<sequence>MMNINLVPKIPKIQKYFVPLLVTSGAASALAAVLLVTFHFYLEKGLSDKAVAVERLQAEVRAVTQQRVQDPITADFHQFANEIQKLKNERYDWIPVFELLTSQLPEASRLLNMQSYETAASAAPNNAAAASMASEPQRSVKLLGEFASLQQSMEYMVRLQQSALIEAVHVESITRAPLKVTADAGNQPVESGSGANAETGKIDRTEAYIQSLENSLKPEETKGDQLLNELNWMITKQMVDQQFDLQIPDTPDRSGSSRSDVSAPSAAGKSAITAEDISQAQQQLEQFKKQSPSAYSNQTPSNRETGASSNAAVSEPTTVFKYSVTIEVKLKAKAISK</sequence>
<accession>A0A7X3CRC5</accession>